<evidence type="ECO:0000313" key="11">
    <source>
        <dbReference type="Proteomes" id="UP000776252"/>
    </source>
</evidence>
<keyword evidence="4" id="KW-0997">Cell inner membrane</keyword>
<dbReference type="InterPro" id="IPR000515">
    <property type="entry name" value="MetI-like"/>
</dbReference>
<dbReference type="CDD" id="cd06261">
    <property type="entry name" value="TM_PBP2"/>
    <property type="match status" value="1"/>
</dbReference>
<feature type="transmembrane region" description="Helical" evidence="8">
    <location>
        <begin position="12"/>
        <end position="32"/>
    </location>
</feature>
<keyword evidence="3" id="KW-1003">Cell membrane</keyword>
<dbReference type="EMBL" id="JAHLDV010000027">
    <property type="protein sequence ID" value="MBU3160450.1"/>
    <property type="molecule type" value="Genomic_DNA"/>
</dbReference>
<dbReference type="RefSeq" id="WP_216149617.1">
    <property type="nucleotide sequence ID" value="NZ_JAHLDV010000027.1"/>
</dbReference>
<reference evidence="10 11" key="1">
    <citation type="submission" date="2021-06" db="EMBL/GenBank/DDBJ databases">
        <title>Clostridia strains as spoilage organisms.</title>
        <authorList>
            <person name="Wambui J."/>
            <person name="Stephan R."/>
            <person name="Stevens M.J.A."/>
        </authorList>
    </citation>
    <scope>NUCLEOTIDE SEQUENCE [LARGE SCALE GENOMIC DNA]</scope>
    <source>
        <strain evidence="10 11">DSM 14204</strain>
    </source>
</reference>
<comment type="subcellular location">
    <subcellularLocation>
        <location evidence="1">Cell inner membrane</location>
        <topology evidence="1">Multi-pass membrane protein</topology>
    </subcellularLocation>
    <subcellularLocation>
        <location evidence="8">Cell membrane</location>
        <topology evidence="8">Multi-pass membrane protein</topology>
    </subcellularLocation>
</comment>
<keyword evidence="2 8" id="KW-0813">Transport</keyword>
<dbReference type="PANTHER" id="PTHR43357:SF4">
    <property type="entry name" value="INNER MEMBRANE ABC TRANSPORTER PERMEASE PROTEIN YDCV"/>
    <property type="match status" value="1"/>
</dbReference>
<evidence type="ECO:0000259" key="9">
    <source>
        <dbReference type="PROSITE" id="PS50928"/>
    </source>
</evidence>
<name>A0ABS6BVT5_9CLOT</name>
<keyword evidence="6 8" id="KW-1133">Transmembrane helix</keyword>
<comment type="caution">
    <text evidence="10">The sequence shown here is derived from an EMBL/GenBank/DDBJ whole genome shotgun (WGS) entry which is preliminary data.</text>
</comment>
<dbReference type="Pfam" id="PF00528">
    <property type="entry name" value="BPD_transp_1"/>
    <property type="match status" value="1"/>
</dbReference>
<feature type="transmembrane region" description="Helical" evidence="8">
    <location>
        <begin position="66"/>
        <end position="91"/>
    </location>
</feature>
<evidence type="ECO:0000256" key="7">
    <source>
        <dbReference type="ARBA" id="ARBA00023136"/>
    </source>
</evidence>
<evidence type="ECO:0000256" key="1">
    <source>
        <dbReference type="ARBA" id="ARBA00004429"/>
    </source>
</evidence>
<keyword evidence="5 8" id="KW-0812">Transmembrane</keyword>
<evidence type="ECO:0000256" key="8">
    <source>
        <dbReference type="RuleBase" id="RU363032"/>
    </source>
</evidence>
<keyword evidence="11" id="KW-1185">Reference proteome</keyword>
<evidence type="ECO:0000256" key="5">
    <source>
        <dbReference type="ARBA" id="ARBA00022692"/>
    </source>
</evidence>
<evidence type="ECO:0000256" key="2">
    <source>
        <dbReference type="ARBA" id="ARBA00022448"/>
    </source>
</evidence>
<proteinExistence type="inferred from homology"/>
<evidence type="ECO:0000256" key="3">
    <source>
        <dbReference type="ARBA" id="ARBA00022475"/>
    </source>
</evidence>
<sequence>MKKKMWLHKTIIWILMTYLLLPIIATFIYSIASEWYKTILPPSYTLKWYKSLFSDVRFWNAMGRSLFVSIVPVIISLVILLLAIFVVTVYLPKYEKVLKTIVILPYVIPGVVLAIALIKLFSDTLGNSVWLLIFAYSVFILPFMYQGIRNSLRTIDVKQLVEACELLGATKIQAFTKVVVANIMPGIKVSVLLSFSTLLGEFTLINLLIGGRYETIQIMLYKMLRESGHISSALVTTYFSIILVISYIGLSLSKGIQTRKVTKVGVK</sequence>
<feature type="transmembrane region" description="Helical" evidence="8">
    <location>
        <begin position="229"/>
        <end position="250"/>
    </location>
</feature>
<gene>
    <name evidence="10" type="ORF">KPL37_11915</name>
</gene>
<organism evidence="10 11">
    <name type="scientific">Clostridium frigoris</name>
    <dbReference type="NCBI Taxonomy" id="205327"/>
    <lineage>
        <taxon>Bacteria</taxon>
        <taxon>Bacillati</taxon>
        <taxon>Bacillota</taxon>
        <taxon>Clostridia</taxon>
        <taxon>Eubacteriales</taxon>
        <taxon>Clostridiaceae</taxon>
        <taxon>Clostridium</taxon>
    </lineage>
</organism>
<feature type="transmembrane region" description="Helical" evidence="8">
    <location>
        <begin position="191"/>
        <end position="209"/>
    </location>
</feature>
<evidence type="ECO:0000256" key="4">
    <source>
        <dbReference type="ARBA" id="ARBA00022519"/>
    </source>
</evidence>
<feature type="transmembrane region" description="Helical" evidence="8">
    <location>
        <begin position="128"/>
        <end position="145"/>
    </location>
</feature>
<evidence type="ECO:0000313" key="10">
    <source>
        <dbReference type="EMBL" id="MBU3160450.1"/>
    </source>
</evidence>
<evidence type="ECO:0000256" key="6">
    <source>
        <dbReference type="ARBA" id="ARBA00022989"/>
    </source>
</evidence>
<keyword evidence="7 8" id="KW-0472">Membrane</keyword>
<accession>A0ABS6BVT5</accession>
<feature type="domain" description="ABC transmembrane type-1" evidence="9">
    <location>
        <begin position="62"/>
        <end position="249"/>
    </location>
</feature>
<feature type="transmembrane region" description="Helical" evidence="8">
    <location>
        <begin position="103"/>
        <end position="122"/>
    </location>
</feature>
<dbReference type="PROSITE" id="PS50928">
    <property type="entry name" value="ABC_TM1"/>
    <property type="match status" value="1"/>
</dbReference>
<dbReference type="Proteomes" id="UP000776252">
    <property type="component" value="Unassembled WGS sequence"/>
</dbReference>
<dbReference type="PANTHER" id="PTHR43357">
    <property type="entry name" value="INNER MEMBRANE ABC TRANSPORTER PERMEASE PROTEIN YDCV"/>
    <property type="match status" value="1"/>
</dbReference>
<protein>
    <submittedName>
        <fullName evidence="10">ABC transporter permease</fullName>
    </submittedName>
</protein>
<comment type="similarity">
    <text evidence="8">Belongs to the binding-protein-dependent transport system permease family.</text>
</comment>